<dbReference type="AlphaFoldDB" id="A0AB34S9B4"/>
<dbReference type="SUPFAM" id="SSF51445">
    <property type="entry name" value="(Trans)glycosidases"/>
    <property type="match status" value="1"/>
</dbReference>
<dbReference type="EMBL" id="JYGN01000004">
    <property type="protein sequence ID" value="KJQ64290.1"/>
    <property type="molecule type" value="Genomic_DNA"/>
</dbReference>
<dbReference type="SUPFAM" id="SSF54001">
    <property type="entry name" value="Cysteine proteinases"/>
    <property type="match status" value="1"/>
</dbReference>
<comment type="similarity">
    <text evidence="1 4">Belongs to the glycosyl hydrolase 25 family.</text>
</comment>
<dbReference type="PROSITE" id="PS51904">
    <property type="entry name" value="GLYCOSYL_HYDROL_F25_2"/>
    <property type="match status" value="1"/>
</dbReference>
<dbReference type="GO" id="GO:0016052">
    <property type="term" value="P:carbohydrate catabolic process"/>
    <property type="evidence" value="ECO:0007669"/>
    <property type="project" value="TreeGrafter"/>
</dbReference>
<dbReference type="EC" id="3.2.1.17" evidence="4"/>
<comment type="catalytic activity">
    <reaction evidence="4">
        <text>Hydrolysis of (1-&gt;4)-beta-linkages between N-acetylmuramic acid and N-acetyl-D-glucosamine residues in a peptidoglycan and between N-acetyl-D-glucosamine residues in chitodextrins.</text>
        <dbReference type="EC" id="3.2.1.17"/>
    </reaction>
</comment>
<dbReference type="GO" id="GO:0009253">
    <property type="term" value="P:peptidoglycan catabolic process"/>
    <property type="evidence" value="ECO:0007669"/>
    <property type="project" value="InterPro"/>
</dbReference>
<dbReference type="RefSeq" id="WP_045634786.1">
    <property type="nucleotide sequence ID" value="NZ_JYGN01000004.1"/>
</dbReference>
<evidence type="ECO:0000313" key="8">
    <source>
        <dbReference type="EMBL" id="KJQ64290.1"/>
    </source>
</evidence>
<evidence type="ECO:0000313" key="9">
    <source>
        <dbReference type="Proteomes" id="UP000033375"/>
    </source>
</evidence>
<keyword evidence="3 4" id="KW-0326">Glycosidase</keyword>
<dbReference type="PROSITE" id="PS00953">
    <property type="entry name" value="GLYCOSYL_HYDROL_F25_1"/>
    <property type="match status" value="1"/>
</dbReference>
<evidence type="ECO:0000256" key="3">
    <source>
        <dbReference type="ARBA" id="ARBA00023295"/>
    </source>
</evidence>
<keyword evidence="2 4" id="KW-0378">Hydrolase</keyword>
<feature type="compositionally biased region" description="Low complexity" evidence="5">
    <location>
        <begin position="73"/>
        <end position="85"/>
    </location>
</feature>
<dbReference type="InterPro" id="IPR008270">
    <property type="entry name" value="Glyco_hydro_25_AS"/>
</dbReference>
<dbReference type="Proteomes" id="UP000033375">
    <property type="component" value="Unassembled WGS sequence"/>
</dbReference>
<feature type="compositionally biased region" description="Polar residues" evidence="5">
    <location>
        <begin position="91"/>
        <end position="107"/>
    </location>
</feature>
<sequence length="1160" mass="127293">MKKKDFIYYASAALLLAVSVQPAYADEQESAVQPIQVKAEQAQDTVAKTASDASEKVESKGEARTDRQEEQENSQAEQNTESSQSVPASLPKQSQTKVENQSASIEETAQREEVSKVDEAASKKGAAGNTTFYSTGHAGPASRSSDEAVQAKTFVDVSSHNGSISVNDYLTLANKGVGGVVVKLTEGTTYRNPYAGEQARNAQLAGLQVSAYAFSHYTSEEQARAEARHFISEARNLNLPKNTVMVNDMEDAKMKDNINRNTLAWADEMRKNGYTNLMYYTSASWIDENNLRGKGPVKTAQFGLENFWVAQYPTAKLSTNDAKTLRYNGRAGAWQFTSQAELLPGKHVFDHSVDYTGRFTSQAKPAPEVPKGPLSGKITIENNDSLAGRFDVVISNVLAPQGVASVSVPVWSDDKGQDDLVWYHATRQQDGRYRVTVKASDHKNATGKYHVHLYYTQLNGEQIGVTATTTEVSIGKTANKEKPSGRVTIENNNPTTGTFDAVIRDVVSPNGLKEVLVPTWSEVNGQDDLVWHKAVKQADGSYRATIKASDHKNSQGKYLSHVYYVTATGTKEFVTGTATTVHHKHSAGTLTIENNNSTTGTFDAVIRNVVAPNGLKEVLVPTWSEVNGQDDLVWHKAVKQADGSYRATIKASDHKNSQGKYLSHVYYVTATGTKEFVTGTATTVHHKHSAGTLTIENNNSVTGTFDAVIRDVVAPNGLNEVLVPTWSEVNGQDDLVWHKAVKQADGSYRATIKASDHKNSQGKYLSHVYYVTATGTKEFVTGTATTVHQSKVTGTLTITNKNPEVGSFDVVISDVFSPKGVQSVQVPVWSDQGGQDDLIWYSATRQSDGSYKASIKAENHKNSTGTYHVHLYYIQNDGSRIGVHSTTTQVEYRNLTHKTKAYIKDVNSQTGTFTVAVDQSSQGKRIKNIRAAVWSQAHQENLSWYTQTPAGGHTEIGITAVNHGNKQGDYTTHVYVDYTDGSVEGFNLGQTRLMPHQVTDQKNRVIRAASNLVGTSTGSAAHQRMVEDYNSVKPLPVGYAVKNTDDWCDVFVTVVFQREGLSHLVGRECGVERHIQIFKKLGIWNEDGTTTPQSGDIITFNWDKDTQQNDGWADHIGIVERVENGWIHTIEGNSSNGVVRRNTYRVGHGNIRGFARPHYQ</sequence>
<dbReference type="InterPro" id="IPR018077">
    <property type="entry name" value="Glyco_hydro_fam25_subgr"/>
</dbReference>
<evidence type="ECO:0000256" key="6">
    <source>
        <dbReference type="SAM" id="SignalP"/>
    </source>
</evidence>
<protein>
    <recommendedName>
        <fullName evidence="4">Lysozyme</fullName>
        <ecNumber evidence="4">3.2.1.17</ecNumber>
    </recommendedName>
</protein>
<evidence type="ECO:0000256" key="5">
    <source>
        <dbReference type="SAM" id="MobiDB-lite"/>
    </source>
</evidence>
<dbReference type="GO" id="GO:0003796">
    <property type="term" value="F:lysozyme activity"/>
    <property type="evidence" value="ECO:0007669"/>
    <property type="project" value="UniProtKB-EC"/>
</dbReference>
<gene>
    <name evidence="8" type="ORF">TZ88_01231</name>
</gene>
<feature type="compositionally biased region" description="Basic and acidic residues" evidence="5">
    <location>
        <begin position="53"/>
        <end position="70"/>
    </location>
</feature>
<dbReference type="Gene3D" id="3.20.20.80">
    <property type="entry name" value="Glycosidases"/>
    <property type="match status" value="1"/>
</dbReference>
<evidence type="ECO:0000256" key="1">
    <source>
        <dbReference type="ARBA" id="ARBA00010646"/>
    </source>
</evidence>
<feature type="signal peptide" evidence="6">
    <location>
        <begin position="1"/>
        <end position="25"/>
    </location>
</feature>
<feature type="compositionally biased region" description="Polar residues" evidence="5">
    <location>
        <begin position="42"/>
        <end position="52"/>
    </location>
</feature>
<evidence type="ECO:0000256" key="4">
    <source>
        <dbReference type="RuleBase" id="RU361176"/>
    </source>
</evidence>
<dbReference type="Pfam" id="PF05257">
    <property type="entry name" value="CHAP"/>
    <property type="match status" value="1"/>
</dbReference>
<dbReference type="CDD" id="cd06522">
    <property type="entry name" value="GH25_AtlA-like"/>
    <property type="match status" value="1"/>
</dbReference>
<dbReference type="InterPro" id="IPR007921">
    <property type="entry name" value="CHAP_dom"/>
</dbReference>
<feature type="chain" id="PRO_5044286953" description="Lysozyme" evidence="6">
    <location>
        <begin position="26"/>
        <end position="1160"/>
    </location>
</feature>
<organism evidence="8 9">
    <name type="scientific">Streptococcus gordonii</name>
    <dbReference type="NCBI Taxonomy" id="1302"/>
    <lineage>
        <taxon>Bacteria</taxon>
        <taxon>Bacillati</taxon>
        <taxon>Bacillota</taxon>
        <taxon>Bacilli</taxon>
        <taxon>Lactobacillales</taxon>
        <taxon>Streptococcaceae</taxon>
        <taxon>Streptococcus</taxon>
    </lineage>
</organism>
<evidence type="ECO:0000256" key="2">
    <source>
        <dbReference type="ARBA" id="ARBA00022801"/>
    </source>
</evidence>
<name>A0AB34S9B4_STRGN</name>
<proteinExistence type="inferred from homology"/>
<dbReference type="InterPro" id="IPR038765">
    <property type="entry name" value="Papain-like_cys_pep_sf"/>
</dbReference>
<dbReference type="GO" id="GO:0016998">
    <property type="term" value="P:cell wall macromolecule catabolic process"/>
    <property type="evidence" value="ECO:0007669"/>
    <property type="project" value="InterPro"/>
</dbReference>
<dbReference type="InterPro" id="IPR017853">
    <property type="entry name" value="GH"/>
</dbReference>
<dbReference type="InterPro" id="IPR013688">
    <property type="entry name" value="GBS_Bsp-like"/>
</dbReference>
<reference evidence="8 9" key="1">
    <citation type="submission" date="2015-02" db="EMBL/GenBank/DDBJ databases">
        <title>Evolution of amylase-binding proteins of oral streptococcal species.</title>
        <authorList>
            <person name="Haase E.M."/>
        </authorList>
    </citation>
    <scope>NUCLEOTIDE SEQUENCE [LARGE SCALE GENOMIC DNA]</scope>
    <source>
        <strain evidence="9">UB10712</strain>
    </source>
</reference>
<feature type="compositionally biased region" description="Basic and acidic residues" evidence="5">
    <location>
        <begin position="108"/>
        <end position="122"/>
    </location>
</feature>
<keyword evidence="6" id="KW-0732">Signal</keyword>
<dbReference type="Gene3D" id="2.60.40.3760">
    <property type="match status" value="6"/>
</dbReference>
<dbReference type="PANTHER" id="PTHR34135">
    <property type="entry name" value="LYSOZYME"/>
    <property type="match status" value="1"/>
</dbReference>
<evidence type="ECO:0000259" key="7">
    <source>
        <dbReference type="Pfam" id="PF05257"/>
    </source>
</evidence>
<dbReference type="InterPro" id="IPR002053">
    <property type="entry name" value="Glyco_hydro_25"/>
</dbReference>
<accession>A0AB34S9B4</accession>
<comment type="caution">
    <text evidence="8">The sequence shown here is derived from an EMBL/GenBank/DDBJ whole genome shotgun (WGS) entry which is preliminary data.</text>
</comment>
<feature type="region of interest" description="Disordered" evidence="5">
    <location>
        <begin position="25"/>
        <end position="145"/>
    </location>
</feature>
<feature type="domain" description="Peptidase C51" evidence="7">
    <location>
        <begin position="1046"/>
        <end position="1133"/>
    </location>
</feature>
<dbReference type="SMART" id="SM00641">
    <property type="entry name" value="Glyco_25"/>
    <property type="match status" value="1"/>
</dbReference>
<dbReference type="Pfam" id="PF01183">
    <property type="entry name" value="Glyco_hydro_25"/>
    <property type="match status" value="1"/>
</dbReference>
<dbReference type="Pfam" id="PF08481">
    <property type="entry name" value="GBS_Bsp-like"/>
    <property type="match status" value="6"/>
</dbReference>
<dbReference type="PANTHER" id="PTHR34135:SF2">
    <property type="entry name" value="LYSOZYME"/>
    <property type="match status" value="1"/>
</dbReference>